<dbReference type="InterPro" id="IPR019734">
    <property type="entry name" value="TPR_rpt"/>
</dbReference>
<dbReference type="Pfam" id="PF13424">
    <property type="entry name" value="TPR_12"/>
    <property type="match status" value="2"/>
</dbReference>
<feature type="region of interest" description="Disordered" evidence="7">
    <location>
        <begin position="1"/>
        <end position="22"/>
    </location>
</feature>
<evidence type="ECO:0000256" key="2">
    <source>
        <dbReference type="ARBA" id="ARBA00022737"/>
    </source>
</evidence>
<dbReference type="Gene3D" id="1.25.40.10">
    <property type="entry name" value="Tetratricopeptide repeat domain"/>
    <property type="match status" value="2"/>
</dbReference>
<dbReference type="EMBL" id="BRXY01000139">
    <property type="protein sequence ID" value="GMH70439.1"/>
    <property type="molecule type" value="Genomic_DNA"/>
</dbReference>
<comment type="caution">
    <text evidence="9">The sequence shown here is derived from an EMBL/GenBank/DDBJ whole genome shotgun (WGS) entry which is preliminary data.</text>
</comment>
<name>A0A9W7AEG2_9STRA</name>
<dbReference type="SUPFAM" id="SSF48452">
    <property type="entry name" value="TPR-like"/>
    <property type="match status" value="1"/>
</dbReference>
<keyword evidence="2" id="KW-0677">Repeat</keyword>
<dbReference type="AlphaFoldDB" id="A0A9W7AEG2"/>
<evidence type="ECO:0000313" key="10">
    <source>
        <dbReference type="Proteomes" id="UP001165085"/>
    </source>
</evidence>
<keyword evidence="4" id="KW-0802">TPR repeat</keyword>
<evidence type="ECO:0000256" key="3">
    <source>
        <dbReference type="ARBA" id="ARBA00022771"/>
    </source>
</evidence>
<dbReference type="PANTHER" id="PTHR45641:SF19">
    <property type="entry name" value="NEPHROCYSTIN-3"/>
    <property type="match status" value="1"/>
</dbReference>
<keyword evidence="10" id="KW-1185">Reference proteome</keyword>
<evidence type="ECO:0000313" key="9">
    <source>
        <dbReference type="EMBL" id="GMH70439.1"/>
    </source>
</evidence>
<evidence type="ECO:0000256" key="4">
    <source>
        <dbReference type="ARBA" id="ARBA00022803"/>
    </source>
</evidence>
<sequence>MSVRRPVPTTGRQSVHQSEANKTAEEIANDHRCVYCHKPGAEGKCLRCGSIRYCNKKCQKAHWKKHKKECGNLKKNFNVSSKSSPYGNPNECFNFATQFHSNGDEEQAIMYFKRALDGYKRTIGDKHPHYFQTLYNMGCIHDFKGEYEEAKKCFEETLKGWEEHPDHGKELHRYQDTAGQLARLLRRYFEEDRAILLWEELRELRIKEIKKEDKETMLYMYEIALCQLEKGNLDEALATIKKTYAWQEENLGSEFPHTIETLNGIAMVYHRKKEYAKAVEYFERSLVSHIEVHGFSDKPTNCTADELMACLIESGHDDKRLEELLATHKVLRVLRKPTRYYELGCKCNKKILGSEGADKTKKDIPALEKGIRYLELAVKYFLLQTASDSKEVIASEFELANTHYTVGKLMMQHDCNVGNGHEWSRALNHFESALRGFRTDADTHTRFHMLKPYQHVLLRSNRVECRQGVADCLMMTGNVPLALEEYNSTLSFYETLGPDIHVPLLKMLSAGFMVCHAITDGWPAWCDLIRPNKHLIDAKPVPHNPETDPPYTSTNIRPMDDLLRQYPEEIVKATIKLGLILKVDRYEIADFVKEVGGDDMVVEVIDDKPSED</sequence>
<dbReference type="InterPro" id="IPR011990">
    <property type="entry name" value="TPR-like_helical_dom_sf"/>
</dbReference>
<keyword evidence="3 6" id="KW-0863">Zinc-finger</keyword>
<keyword evidence="5" id="KW-0862">Zinc</keyword>
<dbReference type="Proteomes" id="UP001165085">
    <property type="component" value="Unassembled WGS sequence"/>
</dbReference>
<dbReference type="Gene3D" id="6.10.140.2220">
    <property type="match status" value="1"/>
</dbReference>
<proteinExistence type="predicted"/>
<dbReference type="InterPro" id="IPR002893">
    <property type="entry name" value="Znf_MYND"/>
</dbReference>
<organism evidence="9 10">
    <name type="scientific">Triparma strigata</name>
    <dbReference type="NCBI Taxonomy" id="1606541"/>
    <lineage>
        <taxon>Eukaryota</taxon>
        <taxon>Sar</taxon>
        <taxon>Stramenopiles</taxon>
        <taxon>Ochrophyta</taxon>
        <taxon>Bolidophyceae</taxon>
        <taxon>Parmales</taxon>
        <taxon>Triparmaceae</taxon>
        <taxon>Triparma</taxon>
    </lineage>
</organism>
<dbReference type="PROSITE" id="PS50865">
    <property type="entry name" value="ZF_MYND_2"/>
    <property type="match status" value="1"/>
</dbReference>
<dbReference type="OrthoDB" id="1658288at2759"/>
<keyword evidence="1" id="KW-0479">Metal-binding</keyword>
<dbReference type="SUPFAM" id="SSF144232">
    <property type="entry name" value="HIT/MYND zinc finger-like"/>
    <property type="match status" value="1"/>
</dbReference>
<dbReference type="SMART" id="SM00028">
    <property type="entry name" value="TPR"/>
    <property type="match status" value="5"/>
</dbReference>
<feature type="domain" description="MYND-type" evidence="8">
    <location>
        <begin position="33"/>
        <end position="70"/>
    </location>
</feature>
<gene>
    <name evidence="9" type="ORF">TrST_g4903</name>
</gene>
<protein>
    <recommendedName>
        <fullName evidence="8">MYND-type domain-containing protein</fullName>
    </recommendedName>
</protein>
<feature type="compositionally biased region" description="Polar residues" evidence="7">
    <location>
        <begin position="10"/>
        <end position="21"/>
    </location>
</feature>
<evidence type="ECO:0000256" key="6">
    <source>
        <dbReference type="PROSITE-ProRule" id="PRU00134"/>
    </source>
</evidence>
<dbReference type="GO" id="GO:0008270">
    <property type="term" value="F:zinc ion binding"/>
    <property type="evidence" value="ECO:0007669"/>
    <property type="project" value="UniProtKB-KW"/>
</dbReference>
<dbReference type="PANTHER" id="PTHR45641">
    <property type="entry name" value="TETRATRICOPEPTIDE REPEAT PROTEIN (AFU_ORTHOLOGUE AFUA_6G03870)"/>
    <property type="match status" value="1"/>
</dbReference>
<evidence type="ECO:0000259" key="8">
    <source>
        <dbReference type="PROSITE" id="PS50865"/>
    </source>
</evidence>
<evidence type="ECO:0000256" key="7">
    <source>
        <dbReference type="SAM" id="MobiDB-lite"/>
    </source>
</evidence>
<accession>A0A9W7AEG2</accession>
<evidence type="ECO:0000256" key="1">
    <source>
        <dbReference type="ARBA" id="ARBA00022723"/>
    </source>
</evidence>
<evidence type="ECO:0000256" key="5">
    <source>
        <dbReference type="ARBA" id="ARBA00022833"/>
    </source>
</evidence>
<reference evidence="10" key="1">
    <citation type="journal article" date="2023" name="Commun. Biol.">
        <title>Genome analysis of Parmales, the sister group of diatoms, reveals the evolutionary specialization of diatoms from phago-mixotrophs to photoautotrophs.</title>
        <authorList>
            <person name="Ban H."/>
            <person name="Sato S."/>
            <person name="Yoshikawa S."/>
            <person name="Yamada K."/>
            <person name="Nakamura Y."/>
            <person name="Ichinomiya M."/>
            <person name="Sato N."/>
            <person name="Blanc-Mathieu R."/>
            <person name="Endo H."/>
            <person name="Kuwata A."/>
            <person name="Ogata H."/>
        </authorList>
    </citation>
    <scope>NUCLEOTIDE SEQUENCE [LARGE SCALE GENOMIC DNA]</scope>
    <source>
        <strain evidence="10">NIES 3701</strain>
    </source>
</reference>
<dbReference type="Pfam" id="PF01753">
    <property type="entry name" value="zf-MYND"/>
    <property type="match status" value="1"/>
</dbReference>